<reference evidence="2" key="1">
    <citation type="submission" date="2016-10" db="EMBL/GenBank/DDBJ databases">
        <authorList>
            <person name="Varghese N."/>
            <person name="Submissions S."/>
        </authorList>
    </citation>
    <scope>NUCLEOTIDE SEQUENCE [LARGE SCALE GENOMIC DNA]</scope>
    <source>
        <strain evidence="2">DSM 45413</strain>
    </source>
</reference>
<dbReference type="RefSeq" id="WP_211435560.1">
    <property type="nucleotide sequence ID" value="NZ_FOEE01000004.1"/>
</dbReference>
<accession>A0A1H8SHI9</accession>
<keyword evidence="2" id="KW-1185">Reference proteome</keyword>
<sequence length="166" mass="16962">MYRSADPAVTAGTVDLTTSSDEVLEASDTDALLAADAAEEADTVVVYVALRPRRGSARRCLAGLAALAAAHPDVAVSVSGLGKDERTVRVTVGVELGPRAGVARFSPQAQAAYAFVSELFTSLYDHMPVYSAEPGPVERAAAAGLMASLGVGADVPAPRAAEYALS</sequence>
<dbReference type="STRING" id="673521.SAMN05660991_01716"/>
<name>A0A1H8SHI9_9ACTN</name>
<evidence type="ECO:0000313" key="2">
    <source>
        <dbReference type="Proteomes" id="UP000198960"/>
    </source>
</evidence>
<gene>
    <name evidence="1" type="ORF">SAMN05660991_01716</name>
</gene>
<dbReference type="EMBL" id="FOEE01000004">
    <property type="protein sequence ID" value="SEO78027.1"/>
    <property type="molecule type" value="Genomic_DNA"/>
</dbReference>
<protein>
    <submittedName>
        <fullName evidence="1">Uncharacterized protein</fullName>
    </submittedName>
</protein>
<dbReference type="Proteomes" id="UP000198960">
    <property type="component" value="Unassembled WGS sequence"/>
</dbReference>
<dbReference type="AlphaFoldDB" id="A0A1H8SHI9"/>
<evidence type="ECO:0000313" key="1">
    <source>
        <dbReference type="EMBL" id="SEO78027.1"/>
    </source>
</evidence>
<organism evidence="1 2">
    <name type="scientific">Trujillonella endophytica</name>
    <dbReference type="NCBI Taxonomy" id="673521"/>
    <lineage>
        <taxon>Bacteria</taxon>
        <taxon>Bacillati</taxon>
        <taxon>Actinomycetota</taxon>
        <taxon>Actinomycetes</taxon>
        <taxon>Geodermatophilales</taxon>
        <taxon>Geodermatophilaceae</taxon>
        <taxon>Trujillonella</taxon>
    </lineage>
</organism>
<proteinExistence type="predicted"/>